<dbReference type="PANTHER" id="PTHR10443:SF12">
    <property type="entry name" value="DIPEPTIDASE"/>
    <property type="match status" value="1"/>
</dbReference>
<evidence type="ECO:0000313" key="2">
    <source>
        <dbReference type="Proteomes" id="UP000010802"/>
    </source>
</evidence>
<protein>
    <submittedName>
        <fullName evidence="1">Membrane dipeptidase</fullName>
        <ecNumber evidence="1">3.4.13.19</ecNumber>
    </submittedName>
</protein>
<keyword evidence="1" id="KW-0224">Dipeptidase</keyword>
<dbReference type="EMBL" id="HF563609">
    <property type="protein sequence ID" value="CDI40919.1"/>
    <property type="molecule type" value="Genomic_DNA"/>
</dbReference>
<dbReference type="RefSeq" id="WP_013779084.1">
    <property type="nucleotide sequence ID" value="NC_015519.1"/>
</dbReference>
<dbReference type="AlphaFoldDB" id="F4LR10"/>
<dbReference type="PROSITE" id="PS51365">
    <property type="entry name" value="RENAL_DIPEPTIDASE_2"/>
    <property type="match status" value="1"/>
</dbReference>
<dbReference type="PANTHER" id="PTHR10443">
    <property type="entry name" value="MICROSOMAL DIPEPTIDASE"/>
    <property type="match status" value="1"/>
</dbReference>
<evidence type="ECO:0000313" key="1">
    <source>
        <dbReference type="EMBL" id="CDI40919.1"/>
    </source>
</evidence>
<dbReference type="EC" id="3.4.13.19" evidence="1"/>
<reference evidence="2" key="1">
    <citation type="journal article" date="2013" name="Genome Announc.">
        <title>First genome sequence of a syntrophic acetate-oxidizing bacterium, Tepidanaerobacter acetatoxydans strain Re1.</title>
        <authorList>
            <person name="Manzoor S."/>
            <person name="Bongcam-Rudloff E."/>
            <person name="Schnurer A."/>
            <person name="Muller B."/>
        </authorList>
    </citation>
    <scope>NUCLEOTIDE SEQUENCE [LARGE SCALE GENOMIC DNA]</scope>
    <source>
        <strain evidence="2">Re1</strain>
    </source>
</reference>
<proteinExistence type="predicted"/>
<dbReference type="InterPro" id="IPR008257">
    <property type="entry name" value="Pept_M19"/>
</dbReference>
<dbReference type="eggNOG" id="COG2355">
    <property type="taxonomic scope" value="Bacteria"/>
</dbReference>
<dbReference type="HOGENOM" id="CLU_031404_2_1_9"/>
<keyword evidence="1" id="KW-0645">Protease</keyword>
<dbReference type="Gene3D" id="3.20.20.140">
    <property type="entry name" value="Metal-dependent hydrolases"/>
    <property type="match status" value="1"/>
</dbReference>
<dbReference type="InterPro" id="IPR032466">
    <property type="entry name" value="Metal_Hydrolase"/>
</dbReference>
<dbReference type="Pfam" id="PF01244">
    <property type="entry name" value="Peptidase_M19"/>
    <property type="match status" value="1"/>
</dbReference>
<keyword evidence="2" id="KW-1185">Reference proteome</keyword>
<dbReference type="GO" id="GO:0006508">
    <property type="term" value="P:proteolysis"/>
    <property type="evidence" value="ECO:0007669"/>
    <property type="project" value="InterPro"/>
</dbReference>
<dbReference type="CDD" id="cd01301">
    <property type="entry name" value="rDP_like"/>
    <property type="match status" value="1"/>
</dbReference>
<keyword evidence="1" id="KW-0378">Hydrolase</keyword>
<sequence>MQNEMQRRVKNIHANFTLVDAHIDLLFDVEKKRRKGERQIIENYYMPEFKEGGANIIVSSIYITEDYLPELGLRKALDQISAFYSDLDESKDKIKFIKSYSDVKEAMEKGIIGILLSFEGVDPLMNDIGLLRLFYELGVRGVGITWSRRNFAGDGCSFSKVKDKKNGLSQFGEKVVEEAERLGMMLDVSHLNEAGFWDVIKIASKPVIASHSNCRALYGIMRNLSDEQIKAIAATGGVIGINGVSSIVAEKYADVKALADHVDHLKAVAGIEHIGLGFDFCDKIFGNKTDSKDKKEGEDYDVIDSYPNIHKLTEELISRGYSDNEIRLIYGENFLRVYKTILR</sequence>
<name>F4LR10_TEPAE</name>
<dbReference type="KEGG" id="tep:TepRe1_2037"/>
<dbReference type="STRING" id="1209989.TepRe1_2037"/>
<organism evidence="1 2">
    <name type="scientific">Tepidanaerobacter acetatoxydans (strain DSM 21804 / JCM 16047 / Re1)</name>
    <dbReference type="NCBI Taxonomy" id="1209989"/>
    <lineage>
        <taxon>Bacteria</taxon>
        <taxon>Bacillati</taxon>
        <taxon>Bacillota</taxon>
        <taxon>Clostridia</taxon>
        <taxon>Thermosediminibacterales</taxon>
        <taxon>Tepidanaerobacteraceae</taxon>
        <taxon>Tepidanaerobacter</taxon>
    </lineage>
</organism>
<accession>F4LR10</accession>
<dbReference type="SUPFAM" id="SSF51556">
    <property type="entry name" value="Metallo-dependent hydrolases"/>
    <property type="match status" value="1"/>
</dbReference>
<gene>
    <name evidence="1" type="ordered locus">TEPIRE1_2193</name>
</gene>
<dbReference type="GO" id="GO:0070573">
    <property type="term" value="F:metallodipeptidase activity"/>
    <property type="evidence" value="ECO:0007669"/>
    <property type="project" value="InterPro"/>
</dbReference>
<dbReference type="KEGG" id="tae:TepiRe1_2193"/>
<dbReference type="Proteomes" id="UP000010802">
    <property type="component" value="Chromosome"/>
</dbReference>